<dbReference type="GO" id="GO:0008270">
    <property type="term" value="F:zinc ion binding"/>
    <property type="evidence" value="ECO:0007669"/>
    <property type="project" value="UniProtKB-KW"/>
</dbReference>
<reference evidence="3 4" key="1">
    <citation type="submission" date="2020-03" db="EMBL/GenBank/DDBJ databases">
        <title>Dissostichus mawsoni Genome sequencing and assembly.</title>
        <authorList>
            <person name="Park H."/>
        </authorList>
    </citation>
    <scope>NUCLEOTIDE SEQUENCE [LARGE SCALE GENOMIC DNA]</scope>
    <source>
        <strain evidence="3">DM0001</strain>
        <tissue evidence="3">Muscle</tissue>
    </source>
</reference>
<sequence>MGYVCFRCKNRIPGDVRSLFIHLRAVHHVNHAANYFQCCEIGCGRTFNYMRSFRRHLQQHENVEEVLGVPLKIQSSLSSLMLKASQQRKLRSGMRLSQRALLIGLISDIVGRLQSRTLAVFSSLGHNQIPEVYQLMVEFQDCAEPFRDLDTEYKQMQYFVKLGGFIEPVEETFRHDEVSYVQRRDSATGTVKQVVVPDTFQRVPLTRLLGQVLEMPGILQAMLDWQQRDGGVLQDVFDGEFCKTHPLFLKETSIPLILYNDDCETVNPLGSKTGTHKLGFIYFLIKSLPPDLLSSLRSHFLCAVYKSDDAKTYGLDDVLRPIVAELQFLEKEGIPVDTPTFQGVVKFSLVQVVGDNLGLNAILGYSEGFSANHMCRWCRVHKRVSEQQTLEDPAQLPATISEERAVQFTECLKNNSQPLAQVEAYMRDSCQYRAGWIRADHSKSIPEVLAMFPRLTTPGMIAQDFSILFAEPAPKLFQTWVGTNMVEYLEQAKSSRSCPFVLLLEDGMLCSQAFVVISGKAMRLRRLSQLWIPDVVSELEGTVSPAVKFLKTQIHACN</sequence>
<organism evidence="3 4">
    <name type="scientific">Dissostichus mawsoni</name>
    <name type="common">Antarctic cod</name>
    <dbReference type="NCBI Taxonomy" id="36200"/>
    <lineage>
        <taxon>Eukaryota</taxon>
        <taxon>Metazoa</taxon>
        <taxon>Chordata</taxon>
        <taxon>Craniata</taxon>
        <taxon>Vertebrata</taxon>
        <taxon>Euteleostomi</taxon>
        <taxon>Actinopterygii</taxon>
        <taxon>Neopterygii</taxon>
        <taxon>Teleostei</taxon>
        <taxon>Neoteleostei</taxon>
        <taxon>Acanthomorphata</taxon>
        <taxon>Eupercaria</taxon>
        <taxon>Perciformes</taxon>
        <taxon>Notothenioidei</taxon>
        <taxon>Nototheniidae</taxon>
        <taxon>Dissostichus</taxon>
    </lineage>
</organism>
<proteinExistence type="predicted"/>
<evidence type="ECO:0000256" key="1">
    <source>
        <dbReference type="PROSITE-ProRule" id="PRU00042"/>
    </source>
</evidence>
<keyword evidence="1" id="KW-0862">Zinc</keyword>
<evidence type="ECO:0000313" key="4">
    <source>
        <dbReference type="Proteomes" id="UP000518266"/>
    </source>
</evidence>
<feature type="domain" description="C2H2-type" evidence="2">
    <location>
        <begin position="36"/>
        <end position="65"/>
    </location>
</feature>
<dbReference type="PROSITE" id="PS50157">
    <property type="entry name" value="ZINC_FINGER_C2H2_2"/>
    <property type="match status" value="1"/>
</dbReference>
<accession>A0A7J5X562</accession>
<protein>
    <recommendedName>
        <fullName evidence="2">C2H2-type domain-containing protein</fullName>
    </recommendedName>
</protein>
<keyword evidence="4" id="KW-1185">Reference proteome</keyword>
<dbReference type="Proteomes" id="UP000518266">
    <property type="component" value="Unassembled WGS sequence"/>
</dbReference>
<dbReference type="EMBL" id="JAAKFY010000027">
    <property type="protein sequence ID" value="KAF3832110.1"/>
    <property type="molecule type" value="Genomic_DNA"/>
</dbReference>
<dbReference type="PROSITE" id="PS00028">
    <property type="entry name" value="ZINC_FINGER_C2H2_1"/>
    <property type="match status" value="1"/>
</dbReference>
<name>A0A7J5X562_DISMA</name>
<keyword evidence="1" id="KW-0863">Zinc-finger</keyword>
<gene>
    <name evidence="3" type="ORF">F7725_025775</name>
</gene>
<dbReference type="SMART" id="SM00355">
    <property type="entry name" value="ZnF_C2H2"/>
    <property type="match status" value="2"/>
</dbReference>
<dbReference type="InterPro" id="IPR013087">
    <property type="entry name" value="Znf_C2H2_type"/>
</dbReference>
<evidence type="ECO:0000313" key="3">
    <source>
        <dbReference type="EMBL" id="KAF3832110.1"/>
    </source>
</evidence>
<keyword evidence="1" id="KW-0479">Metal-binding</keyword>
<dbReference type="AlphaFoldDB" id="A0A7J5X562"/>
<dbReference type="OrthoDB" id="10034966at2759"/>
<comment type="caution">
    <text evidence="3">The sequence shown here is derived from an EMBL/GenBank/DDBJ whole genome shotgun (WGS) entry which is preliminary data.</text>
</comment>
<evidence type="ECO:0000259" key="2">
    <source>
        <dbReference type="PROSITE" id="PS50157"/>
    </source>
</evidence>